<reference evidence="2" key="1">
    <citation type="journal article" date="2019" name="Int. J. Syst. Evol. Microbiol.">
        <title>The Global Catalogue of Microorganisms (GCM) 10K type strain sequencing project: providing services to taxonomists for standard genome sequencing and annotation.</title>
        <authorList>
            <consortium name="The Broad Institute Genomics Platform"/>
            <consortium name="The Broad Institute Genome Sequencing Center for Infectious Disease"/>
            <person name="Wu L."/>
            <person name="Ma J."/>
        </authorList>
    </citation>
    <scope>NUCLEOTIDE SEQUENCE [LARGE SCALE GENOMIC DNA]</scope>
    <source>
        <strain evidence="2">CGMCC 1.16306</strain>
    </source>
</reference>
<accession>A0ABW2MRF1</accession>
<gene>
    <name evidence="1" type="ORF">ACFQO1_03360</name>
</gene>
<protein>
    <submittedName>
        <fullName evidence="1">Uncharacterized protein</fullName>
    </submittedName>
</protein>
<comment type="caution">
    <text evidence="1">The sequence shown here is derived from an EMBL/GenBank/DDBJ whole genome shotgun (WGS) entry which is preliminary data.</text>
</comment>
<evidence type="ECO:0000313" key="1">
    <source>
        <dbReference type="EMBL" id="MFC7356712.1"/>
    </source>
</evidence>
<dbReference type="RefSeq" id="WP_380216559.1">
    <property type="nucleotide sequence ID" value="NZ_JBHTBN010000001.1"/>
</dbReference>
<keyword evidence="2" id="KW-1185">Reference proteome</keyword>
<name>A0ABW2MRF1_9FLAO</name>
<dbReference type="Proteomes" id="UP001596415">
    <property type="component" value="Unassembled WGS sequence"/>
</dbReference>
<organism evidence="1 2">
    <name type="scientific">Jejudonia soesokkakensis</name>
    <dbReference type="NCBI Taxonomy" id="1323432"/>
    <lineage>
        <taxon>Bacteria</taxon>
        <taxon>Pseudomonadati</taxon>
        <taxon>Bacteroidota</taxon>
        <taxon>Flavobacteriia</taxon>
        <taxon>Flavobacteriales</taxon>
        <taxon>Flavobacteriaceae</taxon>
        <taxon>Jejudonia</taxon>
    </lineage>
</organism>
<evidence type="ECO:0000313" key="2">
    <source>
        <dbReference type="Proteomes" id="UP001596415"/>
    </source>
</evidence>
<proteinExistence type="predicted"/>
<dbReference type="EMBL" id="JBHTBN010000001">
    <property type="protein sequence ID" value="MFC7356712.1"/>
    <property type="molecule type" value="Genomic_DNA"/>
</dbReference>
<sequence>MISVGMDSFALARDYLAKGEGKHSLFFGCACVSEAQWQAVYPFLSDMKIVKFVRKTIHLTISPTEL</sequence>